<dbReference type="PANTHER" id="PTHR24412">
    <property type="entry name" value="KELCH PROTEIN"/>
    <property type="match status" value="1"/>
</dbReference>
<protein>
    <submittedName>
        <fullName evidence="4">N-acetylneuraminic acid mutarotase</fullName>
    </submittedName>
</protein>
<dbReference type="Gene3D" id="2.120.10.80">
    <property type="entry name" value="Kelch-type beta propeller"/>
    <property type="match status" value="2"/>
</dbReference>
<dbReference type="InterPro" id="IPR015915">
    <property type="entry name" value="Kelch-typ_b-propeller"/>
</dbReference>
<comment type="caution">
    <text evidence="4">The sequence shown here is derived from an EMBL/GenBank/DDBJ whole genome shotgun (WGS) entry which is preliminary data.</text>
</comment>
<dbReference type="Proteomes" id="UP000265916">
    <property type="component" value="Unassembled WGS sequence"/>
</dbReference>
<dbReference type="SUPFAM" id="SSF117281">
    <property type="entry name" value="Kelch motif"/>
    <property type="match status" value="1"/>
</dbReference>
<keyword evidence="1" id="KW-0880">Kelch repeat</keyword>
<reference evidence="4 5" key="1">
    <citation type="submission" date="2017-08" db="EMBL/GenBank/DDBJ databases">
        <title>Reclassification of Bisgaard taxon 37 and 44.</title>
        <authorList>
            <person name="Christensen H."/>
        </authorList>
    </citation>
    <scope>NUCLEOTIDE SEQUENCE [LARGE SCALE GENOMIC DNA]</scope>
    <source>
        <strain evidence="4 5">111</strain>
    </source>
</reference>
<proteinExistence type="predicted"/>
<dbReference type="PANTHER" id="PTHR24412:SF441">
    <property type="entry name" value="KELCH-LIKE PROTEIN 28"/>
    <property type="match status" value="1"/>
</dbReference>
<name>A0A3A1YS22_9GAMM</name>
<keyword evidence="5" id="KW-1185">Reference proteome</keyword>
<accession>A0A3A1YS22</accession>
<dbReference type="OrthoDB" id="198899at2"/>
<gene>
    <name evidence="4" type="ORF">CKF58_01195</name>
</gene>
<sequence length="378" mass="40093">MKKLALKSLATFSLLALAGTALANQYPNLPSPVAQGGGALIGDTAYVGLGSAGKKFFALDLKAATPTWRELAEFPGEARVQPVVVAVNGKIYVFGGLAKVNGVNTSVNDAYVYDPATNKWSTLNTRSPLGLVGAAGVNYKDKIYVVGGTNFEIFNGFFKDHTAAKDDAAKTAIANAYFDLRAEDYFFNNVLFSYNPATNKWANEGSMEMRGRAGAGVAVYDNKLYVVSGEIKPGLRTDKASVGKFERNGEVDWESIKDLPANPGEKVQDGVAGSYTAFVGKTLFVAGGANFPGAHDAYKAGKLYAHQGLKKVYQKASFVLNDGKWSFAGDLPLGSGYGVTLSYGNQALIFGGETDGGKGLAEVWVVTYDPATNKVSFK</sequence>
<dbReference type="InterPro" id="IPR019936">
    <property type="entry name" value="NanM_proteobact"/>
</dbReference>
<keyword evidence="2" id="KW-0677">Repeat</keyword>
<dbReference type="EMBL" id="NRJG01000020">
    <property type="protein sequence ID" value="RIY40008.1"/>
    <property type="molecule type" value="Genomic_DNA"/>
</dbReference>
<dbReference type="InterPro" id="IPR006652">
    <property type="entry name" value="Kelch_1"/>
</dbReference>
<organism evidence="4 5">
    <name type="scientific">Psittacicella hinzii</name>
    <dbReference type="NCBI Taxonomy" id="2028575"/>
    <lineage>
        <taxon>Bacteria</taxon>
        <taxon>Pseudomonadati</taxon>
        <taxon>Pseudomonadota</taxon>
        <taxon>Gammaproteobacteria</taxon>
        <taxon>Pasteurellales</taxon>
        <taxon>Psittacicellaceae</taxon>
        <taxon>Psittacicella</taxon>
    </lineage>
</organism>
<dbReference type="Pfam" id="PF24996">
    <property type="entry name" value="NANM"/>
    <property type="match status" value="1"/>
</dbReference>
<dbReference type="InterPro" id="IPR056734">
    <property type="entry name" value="NANM"/>
</dbReference>
<dbReference type="NCBIfam" id="TIGR03547">
    <property type="entry name" value="muta_rot_YjhT"/>
    <property type="match status" value="1"/>
</dbReference>
<evidence type="ECO:0000256" key="1">
    <source>
        <dbReference type="ARBA" id="ARBA00022441"/>
    </source>
</evidence>
<dbReference type="AlphaFoldDB" id="A0A3A1YS22"/>
<feature type="chain" id="PRO_5017312459" evidence="3">
    <location>
        <begin position="24"/>
        <end position="378"/>
    </location>
</feature>
<evidence type="ECO:0000313" key="5">
    <source>
        <dbReference type="Proteomes" id="UP000265916"/>
    </source>
</evidence>
<evidence type="ECO:0000256" key="2">
    <source>
        <dbReference type="ARBA" id="ARBA00022737"/>
    </source>
</evidence>
<dbReference type="SMART" id="SM00612">
    <property type="entry name" value="Kelch"/>
    <property type="match status" value="2"/>
</dbReference>
<dbReference type="RefSeq" id="WP_119530166.1">
    <property type="nucleotide sequence ID" value="NZ_JBHSSP010000027.1"/>
</dbReference>
<evidence type="ECO:0000256" key="3">
    <source>
        <dbReference type="SAM" id="SignalP"/>
    </source>
</evidence>
<keyword evidence="3" id="KW-0732">Signal</keyword>
<dbReference type="NCBIfam" id="NF010730">
    <property type="entry name" value="PRK14131.1"/>
    <property type="match status" value="1"/>
</dbReference>
<feature type="signal peptide" evidence="3">
    <location>
        <begin position="1"/>
        <end position="23"/>
    </location>
</feature>
<evidence type="ECO:0000313" key="4">
    <source>
        <dbReference type="EMBL" id="RIY40008.1"/>
    </source>
</evidence>